<feature type="region of interest" description="Disordered" evidence="2">
    <location>
        <begin position="404"/>
        <end position="446"/>
    </location>
</feature>
<feature type="domain" description="GYF" evidence="4">
    <location>
        <begin position="86"/>
        <end position="135"/>
    </location>
</feature>
<proteinExistence type="predicted"/>
<name>A0ABY9WP20_9BACT</name>
<dbReference type="Pfam" id="PF14237">
    <property type="entry name" value="GYF_2"/>
    <property type="match status" value="1"/>
</dbReference>
<dbReference type="InterPro" id="IPR025640">
    <property type="entry name" value="GYF_2"/>
</dbReference>
<gene>
    <name evidence="5" type="ORF">F0U60_04720</name>
</gene>
<feature type="coiled-coil region" evidence="1">
    <location>
        <begin position="175"/>
        <end position="202"/>
    </location>
</feature>
<keyword evidence="1" id="KW-0175">Coiled coil</keyword>
<dbReference type="NCBIfam" id="NF033768">
    <property type="entry name" value="myxo_SS_tail"/>
    <property type="match status" value="1"/>
</dbReference>
<dbReference type="RefSeq" id="WP_395814494.1">
    <property type="nucleotide sequence ID" value="NZ_CP043494.1"/>
</dbReference>
<protein>
    <submittedName>
        <fullName evidence="5">AgmX/PglI C-terminal domain-containing protein</fullName>
    </submittedName>
</protein>
<keyword evidence="3" id="KW-0472">Membrane</keyword>
<dbReference type="EMBL" id="CP043494">
    <property type="protein sequence ID" value="WNG43477.1"/>
    <property type="molecule type" value="Genomic_DNA"/>
</dbReference>
<evidence type="ECO:0000256" key="1">
    <source>
        <dbReference type="SAM" id="Coils"/>
    </source>
</evidence>
<sequence length="584" mass="61803">MDGNHSSIEGDSISRAGSGAQPPQLSLSEPEAPPSVQSALREVRPDDLDAIFDGALFGPPTLEAVQAEEIAGGAVTAPVPVGAMDWYMERNEQPAGPFRLERLRELWHQGEFDPDTLFWCEAWTNWRPLSHVPELVAAMTISGLPTVAADASVSSVRAKEPGSEKKVVSALHSLVQQEETWLRKQEEEKEQAKEEARLALLDAPSAPVPVAPVVPVAPPMQPVVAPVAPVATGGLLGPIPVPPPQVGVPVAPYPGLPMAPPLVPAMMAVPVPPEAFAPVRRGRMFLAGALIGSAVAGVIVGAMMLLPQVRRAPEQVTAVAPQPIPAPVAATQPSAPIVAQTPPPAPAPAPVVAAAPVVQPAAPVAQPPAPQPEVVASKVVAAPAQHEKPKSVVVAASASEERIARVAESASQRRQQPPPAPVAPVSTEPRTAVNDNPPAVDPTNFDDSIDQEFERELGFAKGAPKHTPEDPRSSRSVYVPPEPGKDVPDSLSTSDIVQVVSSHKEAILACIDTHEPERMSDSGKDKFVVRWRVQPSGSAIDVAMETEALKGTPFARCIEGQVRSWKFPQHRVQSREPVRFPFTY</sequence>
<evidence type="ECO:0000259" key="4">
    <source>
        <dbReference type="Pfam" id="PF14237"/>
    </source>
</evidence>
<keyword evidence="3" id="KW-1133">Transmembrane helix</keyword>
<dbReference type="InterPro" id="IPR049806">
    <property type="entry name" value="MasK-like_C"/>
</dbReference>
<evidence type="ECO:0000256" key="2">
    <source>
        <dbReference type="SAM" id="MobiDB-lite"/>
    </source>
</evidence>
<evidence type="ECO:0000256" key="3">
    <source>
        <dbReference type="SAM" id="Phobius"/>
    </source>
</evidence>
<keyword evidence="3" id="KW-0812">Transmembrane</keyword>
<feature type="region of interest" description="Disordered" evidence="2">
    <location>
        <begin position="1"/>
        <end position="40"/>
    </location>
</feature>
<keyword evidence="6" id="KW-1185">Reference proteome</keyword>
<feature type="region of interest" description="Disordered" evidence="2">
    <location>
        <begin position="459"/>
        <end position="491"/>
    </location>
</feature>
<dbReference type="Proteomes" id="UP001611383">
    <property type="component" value="Chromosome"/>
</dbReference>
<reference evidence="5 6" key="1">
    <citation type="submission" date="2019-08" db="EMBL/GenBank/DDBJ databases">
        <title>Archangium and Cystobacter genomes.</title>
        <authorList>
            <person name="Chen I.-C.K."/>
            <person name="Wielgoss S."/>
        </authorList>
    </citation>
    <scope>NUCLEOTIDE SEQUENCE [LARGE SCALE GENOMIC DNA]</scope>
    <source>
        <strain evidence="5 6">Cbm 6</strain>
    </source>
</reference>
<feature type="transmembrane region" description="Helical" evidence="3">
    <location>
        <begin position="285"/>
        <end position="306"/>
    </location>
</feature>
<accession>A0ABY9WP20</accession>
<organism evidence="5 6">
    <name type="scientific">Archangium minus</name>
    <dbReference type="NCBI Taxonomy" id="83450"/>
    <lineage>
        <taxon>Bacteria</taxon>
        <taxon>Pseudomonadati</taxon>
        <taxon>Myxococcota</taxon>
        <taxon>Myxococcia</taxon>
        <taxon>Myxococcales</taxon>
        <taxon>Cystobacterineae</taxon>
        <taxon>Archangiaceae</taxon>
        <taxon>Archangium</taxon>
    </lineage>
</organism>
<evidence type="ECO:0000313" key="5">
    <source>
        <dbReference type="EMBL" id="WNG43477.1"/>
    </source>
</evidence>
<evidence type="ECO:0000313" key="6">
    <source>
        <dbReference type="Proteomes" id="UP001611383"/>
    </source>
</evidence>